<dbReference type="EMBL" id="MNPL01010312">
    <property type="protein sequence ID" value="OQR73216.1"/>
    <property type="molecule type" value="Genomic_DNA"/>
</dbReference>
<reference evidence="2 3" key="1">
    <citation type="journal article" date="2017" name="Gigascience">
        <title>Draft genome of the honey bee ectoparasitic mite, Tropilaelaps mercedesae, is shaped by the parasitic life history.</title>
        <authorList>
            <person name="Dong X."/>
            <person name="Armstrong S.D."/>
            <person name="Xia D."/>
            <person name="Makepeace B.L."/>
            <person name="Darby A.C."/>
            <person name="Kadowaki T."/>
        </authorList>
    </citation>
    <scope>NUCLEOTIDE SEQUENCE [LARGE SCALE GENOMIC DNA]</scope>
    <source>
        <strain evidence="2">Wuxi-XJTLU</strain>
    </source>
</reference>
<name>A0A1V9XIF7_9ACAR</name>
<organism evidence="2 3">
    <name type="scientific">Tropilaelaps mercedesae</name>
    <dbReference type="NCBI Taxonomy" id="418985"/>
    <lineage>
        <taxon>Eukaryota</taxon>
        <taxon>Metazoa</taxon>
        <taxon>Ecdysozoa</taxon>
        <taxon>Arthropoda</taxon>
        <taxon>Chelicerata</taxon>
        <taxon>Arachnida</taxon>
        <taxon>Acari</taxon>
        <taxon>Parasitiformes</taxon>
        <taxon>Mesostigmata</taxon>
        <taxon>Gamasina</taxon>
        <taxon>Dermanyssoidea</taxon>
        <taxon>Laelapidae</taxon>
        <taxon>Tropilaelaps</taxon>
    </lineage>
</organism>
<proteinExistence type="predicted"/>
<dbReference type="AlphaFoldDB" id="A0A1V9XIF7"/>
<gene>
    <name evidence="2" type="ORF">BIW11_09877</name>
</gene>
<evidence type="ECO:0000313" key="3">
    <source>
        <dbReference type="Proteomes" id="UP000192247"/>
    </source>
</evidence>
<evidence type="ECO:0000313" key="2">
    <source>
        <dbReference type="EMBL" id="OQR73216.1"/>
    </source>
</evidence>
<accession>A0A1V9XIF7</accession>
<keyword evidence="3" id="KW-1185">Reference proteome</keyword>
<dbReference type="InParanoid" id="A0A1V9XIF7"/>
<dbReference type="Proteomes" id="UP000192247">
    <property type="component" value="Unassembled WGS sequence"/>
</dbReference>
<sequence length="171" mass="18888">MQHHSELSMALSAGLLRRITGDQYTNSGAWPSWDPRATCNRLRRRNASACAVYSSCVPLVLGSNFPLLRATTLVDRKESYPGALRHVTLGCVYAMHGSEHASRKTHRASIRIAWYYASSAHSKHSSRKPAERHNGGTHNNETDNDEGNCSAMSCSKLVEDVGVLSYKCIKL</sequence>
<evidence type="ECO:0000256" key="1">
    <source>
        <dbReference type="SAM" id="MobiDB-lite"/>
    </source>
</evidence>
<comment type="caution">
    <text evidence="2">The sequence shown here is derived from an EMBL/GenBank/DDBJ whole genome shotgun (WGS) entry which is preliminary data.</text>
</comment>
<feature type="region of interest" description="Disordered" evidence="1">
    <location>
        <begin position="124"/>
        <end position="145"/>
    </location>
</feature>
<protein>
    <submittedName>
        <fullName evidence="2">Uncharacterized protein</fullName>
    </submittedName>
</protein>